<dbReference type="InterPro" id="IPR011044">
    <property type="entry name" value="Quino_amine_DH_bsu"/>
</dbReference>
<name>A0A915YHP1_9BACT</name>
<dbReference type="Proteomes" id="UP001060919">
    <property type="component" value="Chromosome"/>
</dbReference>
<sequence>MVNKINSNWLFGSKAGLNFSNGAPMALPNLSGMDTNEGCASVSDKNGNLIFYTDGVSIWEGVNHTQIYTGLKGNSSSTQSSIIVPDPSHPNRYYVLTTDGETTHTGTTHTNNHFDGIHIDVSDPDPQNWAATIQWINTILPTIPNTEDFSPTERITAIQHKNCTDFWIITVIQKGRKDNNWEGLGFFRVFSIDQNGIKHENDYDMQFKATEYAYLKGSPDGTKIAFTNSRSHKKHSVKTAVEVFNFDNQTGNIDISSRRTFAKPSSPNEEYGGRIYGLEFSPNSSFLYFGNLNKSAGVIYRIDFNTSSNPVSMVVSNKEINNTKSNYCRVGALQLGPDGLIYCALPEQNFLAAILNPNDTNIVFQREYVSLHSDSICKMGLPNLIPNPCPDDNCNCNNGCTGCNENAAIQNEELMARAESKTNTESSTNNDQNCRVSPFSVPSNGSNEAMPNGSNLEPCFYFHWGDGAKDQIENHDTEVFYITVCNNYNDLLFRGLKITKVSLNPELPIESAQIVPDRFIYMDCLEPSSCQTREFAIITRDMSIAGNYTIDIEYCYDELVVVSSNANKGTASFPLEITED</sequence>
<proteinExistence type="predicted"/>
<organism evidence="1 2">
    <name type="scientific">Aureispira anguillae</name>
    <dbReference type="NCBI Taxonomy" id="2864201"/>
    <lineage>
        <taxon>Bacteria</taxon>
        <taxon>Pseudomonadati</taxon>
        <taxon>Bacteroidota</taxon>
        <taxon>Saprospiria</taxon>
        <taxon>Saprospirales</taxon>
        <taxon>Saprospiraceae</taxon>
        <taxon>Aureispira</taxon>
    </lineage>
</organism>
<dbReference type="RefSeq" id="WP_264788533.1">
    <property type="nucleotide sequence ID" value="NZ_AP026867.1"/>
</dbReference>
<dbReference type="KEGG" id="aup:AsAng_0039750"/>
<dbReference type="SUPFAM" id="SSF50969">
    <property type="entry name" value="YVTN repeat-like/Quinoprotein amine dehydrogenase"/>
    <property type="match status" value="1"/>
</dbReference>
<protein>
    <submittedName>
        <fullName evidence="1">Uncharacterized protein</fullName>
    </submittedName>
</protein>
<reference evidence="1" key="1">
    <citation type="submission" date="2022-09" db="EMBL/GenBank/DDBJ databases">
        <title>Aureispira anguillicida sp. nov., isolated from Leptocephalus of Japanese eel Anguilla japonica.</title>
        <authorList>
            <person name="Yuasa K."/>
            <person name="Mekata T."/>
            <person name="Ikunari K."/>
        </authorList>
    </citation>
    <scope>NUCLEOTIDE SEQUENCE</scope>
    <source>
        <strain evidence="1">EL160426</strain>
    </source>
</reference>
<keyword evidence="2" id="KW-1185">Reference proteome</keyword>
<evidence type="ECO:0000313" key="2">
    <source>
        <dbReference type="Proteomes" id="UP001060919"/>
    </source>
</evidence>
<accession>A0A915YHP1</accession>
<evidence type="ECO:0000313" key="1">
    <source>
        <dbReference type="EMBL" id="BDS13245.1"/>
    </source>
</evidence>
<dbReference type="AlphaFoldDB" id="A0A915YHP1"/>
<dbReference type="EMBL" id="AP026867">
    <property type="protein sequence ID" value="BDS13245.1"/>
    <property type="molecule type" value="Genomic_DNA"/>
</dbReference>
<gene>
    <name evidence="1" type="ORF">AsAng_0039750</name>
</gene>